<feature type="compositionally biased region" description="Acidic residues" evidence="1">
    <location>
        <begin position="58"/>
        <end position="72"/>
    </location>
</feature>
<dbReference type="InParanoid" id="A8XTZ4"/>
<reference evidence="2 3" key="2">
    <citation type="journal article" date="2011" name="PLoS Genet.">
        <title>Caenorhabditis briggsae recombinant inbred line genotypes reveal inter-strain incompatibility and the evolution of recombination.</title>
        <authorList>
            <person name="Ross J.A."/>
            <person name="Koboldt D.C."/>
            <person name="Staisch J.E."/>
            <person name="Chamberlin H.M."/>
            <person name="Gupta B.P."/>
            <person name="Miller R.D."/>
            <person name="Baird S.E."/>
            <person name="Haag E.S."/>
        </authorList>
    </citation>
    <scope>NUCLEOTIDE SEQUENCE [LARGE SCALE GENOMIC DNA]</scope>
    <source>
        <strain evidence="2 3">AF16</strain>
    </source>
</reference>
<proteinExistence type="predicted"/>
<keyword evidence="3" id="KW-1185">Reference proteome</keyword>
<dbReference type="EMBL" id="HE601462">
    <property type="protein sequence ID" value="CAP36120.1"/>
    <property type="molecule type" value="Genomic_DNA"/>
</dbReference>
<dbReference type="RefSeq" id="XP_002629832.1">
    <property type="nucleotide sequence ID" value="XM_002629786.1"/>
</dbReference>
<dbReference type="CTD" id="8572942"/>
<dbReference type="Proteomes" id="UP000008549">
    <property type="component" value="Unassembled WGS sequence"/>
</dbReference>
<sequence>MTEQSVKKGKKRDTKKAGEQGNLRKKVVPLLLTTMLKFELAEQSRNRRHAHLEAELQSFEDQEARDADDETL</sequence>
<reference evidence="2 3" key="1">
    <citation type="journal article" date="2003" name="PLoS Biol.">
        <title>The genome sequence of Caenorhabditis briggsae: a platform for comparative genomics.</title>
        <authorList>
            <person name="Stein L.D."/>
            <person name="Bao Z."/>
            <person name="Blasiar D."/>
            <person name="Blumenthal T."/>
            <person name="Brent M.R."/>
            <person name="Chen N."/>
            <person name="Chinwalla A."/>
            <person name="Clarke L."/>
            <person name="Clee C."/>
            <person name="Coghlan A."/>
            <person name="Coulson A."/>
            <person name="D'Eustachio P."/>
            <person name="Fitch D.H."/>
            <person name="Fulton L.A."/>
            <person name="Fulton R.E."/>
            <person name="Griffiths-Jones S."/>
            <person name="Harris T.W."/>
            <person name="Hillier L.W."/>
            <person name="Kamath R."/>
            <person name="Kuwabara P.E."/>
            <person name="Mardis E.R."/>
            <person name="Marra M.A."/>
            <person name="Miner T.L."/>
            <person name="Minx P."/>
            <person name="Mullikin J.C."/>
            <person name="Plumb R.W."/>
            <person name="Rogers J."/>
            <person name="Schein J.E."/>
            <person name="Sohrmann M."/>
            <person name="Spieth J."/>
            <person name="Stajich J.E."/>
            <person name="Wei C."/>
            <person name="Willey D."/>
            <person name="Wilson R.K."/>
            <person name="Durbin R."/>
            <person name="Waterston R.H."/>
        </authorList>
    </citation>
    <scope>NUCLEOTIDE SEQUENCE [LARGE SCALE GENOMIC DNA]</scope>
    <source>
        <strain evidence="2 3">AF16</strain>
    </source>
</reference>
<evidence type="ECO:0000313" key="2">
    <source>
        <dbReference type="EMBL" id="CAP36120.1"/>
    </source>
</evidence>
<evidence type="ECO:0000256" key="1">
    <source>
        <dbReference type="SAM" id="MobiDB-lite"/>
    </source>
</evidence>
<accession>A8XTZ4</accession>
<feature type="region of interest" description="Disordered" evidence="1">
    <location>
        <begin position="1"/>
        <end position="24"/>
    </location>
</feature>
<organism evidence="2 3">
    <name type="scientific">Caenorhabditis briggsae</name>
    <dbReference type="NCBI Taxonomy" id="6238"/>
    <lineage>
        <taxon>Eukaryota</taxon>
        <taxon>Metazoa</taxon>
        <taxon>Ecdysozoa</taxon>
        <taxon>Nematoda</taxon>
        <taxon>Chromadorea</taxon>
        <taxon>Rhabditida</taxon>
        <taxon>Rhabditina</taxon>
        <taxon>Rhabditomorpha</taxon>
        <taxon>Rhabditoidea</taxon>
        <taxon>Rhabditidae</taxon>
        <taxon>Peloderinae</taxon>
        <taxon>Caenorhabditis</taxon>
    </lineage>
</organism>
<dbReference type="WormBase" id="CBG18719">
    <property type="protein sequence ID" value="CBP10965"/>
    <property type="gene ID" value="WBGene00038090"/>
</dbReference>
<name>A8XTZ4_CAEBR</name>
<feature type="region of interest" description="Disordered" evidence="1">
    <location>
        <begin position="43"/>
        <end position="72"/>
    </location>
</feature>
<dbReference type="HOGENOM" id="CLU_2724486_0_0_1"/>
<evidence type="ECO:0000313" key="4">
    <source>
        <dbReference type="WormBase" id="CBG18719"/>
    </source>
</evidence>
<protein>
    <submittedName>
        <fullName evidence="2">Protein CBG18719</fullName>
    </submittedName>
</protein>
<evidence type="ECO:0000313" key="3">
    <source>
        <dbReference type="Proteomes" id="UP000008549"/>
    </source>
</evidence>
<dbReference type="GeneID" id="8572942"/>
<gene>
    <name evidence="2 4" type="ORF">CBG18719</name>
    <name evidence="2" type="ORF">CBG_18719</name>
</gene>
<dbReference type="KEGG" id="cbr:CBG_18719"/>
<dbReference type="AlphaFoldDB" id="A8XTZ4"/>